<dbReference type="Proteomes" id="UP000244855">
    <property type="component" value="Unassembled WGS sequence"/>
</dbReference>
<gene>
    <name evidence="4" type="ORF">DM02DRAFT_640255</name>
</gene>
<dbReference type="InterPro" id="IPR018392">
    <property type="entry name" value="LysM"/>
</dbReference>
<feature type="compositionally biased region" description="Basic and acidic residues" evidence="1">
    <location>
        <begin position="60"/>
        <end position="80"/>
    </location>
</feature>
<dbReference type="EMBL" id="KZ805325">
    <property type="protein sequence ID" value="PVI04041.1"/>
    <property type="molecule type" value="Genomic_DNA"/>
</dbReference>
<keyword evidence="2" id="KW-0472">Membrane</keyword>
<reference evidence="4 5" key="1">
    <citation type="journal article" date="2018" name="Sci. Rep.">
        <title>Comparative genomics provides insights into the lifestyle and reveals functional heterogeneity of dark septate endophytic fungi.</title>
        <authorList>
            <person name="Knapp D.G."/>
            <person name="Nemeth J.B."/>
            <person name="Barry K."/>
            <person name="Hainaut M."/>
            <person name="Henrissat B."/>
            <person name="Johnson J."/>
            <person name="Kuo A."/>
            <person name="Lim J.H.P."/>
            <person name="Lipzen A."/>
            <person name="Nolan M."/>
            <person name="Ohm R.A."/>
            <person name="Tamas L."/>
            <person name="Grigoriev I.V."/>
            <person name="Spatafora J.W."/>
            <person name="Nagy L.G."/>
            <person name="Kovacs G.M."/>
        </authorList>
    </citation>
    <scope>NUCLEOTIDE SEQUENCE [LARGE SCALE GENOMIC DNA]</scope>
    <source>
        <strain evidence="4 5">DSE2036</strain>
    </source>
</reference>
<keyword evidence="2" id="KW-1133">Transmembrane helix</keyword>
<protein>
    <submittedName>
        <fullName evidence="4">Carbohydrate-binding module family 50 protein</fullName>
    </submittedName>
</protein>
<proteinExistence type="predicted"/>
<feature type="compositionally biased region" description="Basic and acidic residues" evidence="1">
    <location>
        <begin position="10"/>
        <end position="21"/>
    </location>
</feature>
<dbReference type="CDD" id="cd00118">
    <property type="entry name" value="LysM"/>
    <property type="match status" value="1"/>
</dbReference>
<dbReference type="OrthoDB" id="2107166at2759"/>
<name>A0A2V1E0W2_9PLEO</name>
<dbReference type="SMART" id="SM00257">
    <property type="entry name" value="LysM"/>
    <property type="match status" value="1"/>
</dbReference>
<feature type="domain" description="LysM" evidence="3">
    <location>
        <begin position="158"/>
        <end position="204"/>
    </location>
</feature>
<dbReference type="STRING" id="97972.A0A2V1E0W2"/>
<evidence type="ECO:0000313" key="4">
    <source>
        <dbReference type="EMBL" id="PVI04041.1"/>
    </source>
</evidence>
<sequence length="206" mass="23372">MGRWADQDNDSERLPEGFERIGYDADSQTYTFRDRDGAIYESAPGNRYGTLRPTGDVDTEYARAQESRDKPLLKSGDDEERAELAEWQHEARRARRQRRLDATGGPFDFEEASNRQAMKMMLPFVLLVLVFLLVLFKFLMSASADEVEPQVHCVDNLKKVEIQNGETCWEIAKAHSLTVDELIGLGGNEKVDCEALRVGQQICVPN</sequence>
<dbReference type="SUPFAM" id="SSF54106">
    <property type="entry name" value="LysM domain"/>
    <property type="match status" value="1"/>
</dbReference>
<dbReference type="InterPro" id="IPR036779">
    <property type="entry name" value="LysM_dom_sf"/>
</dbReference>
<evidence type="ECO:0000313" key="5">
    <source>
        <dbReference type="Proteomes" id="UP000244855"/>
    </source>
</evidence>
<feature type="transmembrane region" description="Helical" evidence="2">
    <location>
        <begin position="121"/>
        <end position="140"/>
    </location>
</feature>
<feature type="region of interest" description="Disordered" evidence="1">
    <location>
        <begin position="41"/>
        <end position="80"/>
    </location>
</feature>
<organism evidence="4 5">
    <name type="scientific">Periconia macrospinosa</name>
    <dbReference type="NCBI Taxonomy" id="97972"/>
    <lineage>
        <taxon>Eukaryota</taxon>
        <taxon>Fungi</taxon>
        <taxon>Dikarya</taxon>
        <taxon>Ascomycota</taxon>
        <taxon>Pezizomycotina</taxon>
        <taxon>Dothideomycetes</taxon>
        <taxon>Pleosporomycetidae</taxon>
        <taxon>Pleosporales</taxon>
        <taxon>Massarineae</taxon>
        <taxon>Periconiaceae</taxon>
        <taxon>Periconia</taxon>
    </lineage>
</organism>
<dbReference type="PROSITE" id="PS51782">
    <property type="entry name" value="LYSM"/>
    <property type="match status" value="1"/>
</dbReference>
<dbReference type="Pfam" id="PF01476">
    <property type="entry name" value="LysM"/>
    <property type="match status" value="1"/>
</dbReference>
<accession>A0A2V1E0W2</accession>
<dbReference type="AlphaFoldDB" id="A0A2V1E0W2"/>
<feature type="region of interest" description="Disordered" evidence="1">
    <location>
        <begin position="1"/>
        <end position="21"/>
    </location>
</feature>
<evidence type="ECO:0000256" key="2">
    <source>
        <dbReference type="SAM" id="Phobius"/>
    </source>
</evidence>
<keyword evidence="5" id="KW-1185">Reference proteome</keyword>
<evidence type="ECO:0000256" key="1">
    <source>
        <dbReference type="SAM" id="MobiDB-lite"/>
    </source>
</evidence>
<dbReference type="Gene3D" id="3.10.350.10">
    <property type="entry name" value="LysM domain"/>
    <property type="match status" value="1"/>
</dbReference>
<keyword evidence="2" id="KW-0812">Transmembrane</keyword>
<evidence type="ECO:0000259" key="3">
    <source>
        <dbReference type="PROSITE" id="PS51782"/>
    </source>
</evidence>